<reference evidence="2" key="1">
    <citation type="submission" date="2017-02" db="UniProtKB">
        <authorList>
            <consortium name="WormBaseParasite"/>
        </authorList>
    </citation>
    <scope>IDENTIFICATION</scope>
</reference>
<keyword evidence="1" id="KW-1185">Reference proteome</keyword>
<organism evidence="1 2">
    <name type="scientific">Elaeophora elaphi</name>
    <dbReference type="NCBI Taxonomy" id="1147741"/>
    <lineage>
        <taxon>Eukaryota</taxon>
        <taxon>Metazoa</taxon>
        <taxon>Ecdysozoa</taxon>
        <taxon>Nematoda</taxon>
        <taxon>Chromadorea</taxon>
        <taxon>Rhabditida</taxon>
        <taxon>Spirurina</taxon>
        <taxon>Spiruromorpha</taxon>
        <taxon>Filarioidea</taxon>
        <taxon>Onchocercidae</taxon>
        <taxon>Elaeophora</taxon>
    </lineage>
</organism>
<proteinExistence type="predicted"/>
<sequence>FFCTLFIFQLKISDERLLIILVAYGRLNAQVTAGQLNSAATFGHNFMTLFPSNNQFDDENPDISLTLINSNLRRAYVQIKYSEDAENAPEELTEFTVIVAPMSYKTVHFNESSINVCDDAFSGKYMVACSDSRIYISSERQPIGVFSHWFLPHAGDSFLVLPSSMATNRYAFSAPAPAEDGLTRVYFLPLEDSTLIKIAGEIDDHPFKKSFSPKMANGNLMTIQTTGNLALIASANVSFAVIVAVEKLRVSLHDNRTDFGAYMPVPLLDFDYHVSMMLDAQKFLVTQGDLFCNAEFTVFNDMENQILFPLKEVYNEVEFADYSQYAGIDSSSVMLQVLRYGGWENEFINGSYLDLDISWSQFVTGLTTFFVPSDENIITIIGDTEATTTTTAGNRAPIEFVWNWTPISLYHKTFYYCTISLPKGFYIIVSSGSYVVFVAGQIQNAAYGFVTAYNKQISKDLPEIKTTTTEPRMTTTTPSKDV</sequence>
<protein>
    <submittedName>
        <fullName evidence="2">IgGFc_binding domain-containing protein</fullName>
    </submittedName>
</protein>
<evidence type="ECO:0000313" key="1">
    <source>
        <dbReference type="Proteomes" id="UP000050640"/>
    </source>
</evidence>
<dbReference type="AlphaFoldDB" id="A0A0R3RXD8"/>
<dbReference type="WBParaSite" id="EEL_0000688401-mRNA-1">
    <property type="protein sequence ID" value="EEL_0000688401-mRNA-1"/>
    <property type="gene ID" value="EEL_0000688401"/>
</dbReference>
<name>A0A0R3RXD8_9BILA</name>
<accession>A0A0R3RXD8</accession>
<evidence type="ECO:0000313" key="2">
    <source>
        <dbReference type="WBParaSite" id="EEL_0000688401-mRNA-1"/>
    </source>
</evidence>
<dbReference type="Proteomes" id="UP000050640">
    <property type="component" value="Unplaced"/>
</dbReference>